<evidence type="ECO:0008006" key="3">
    <source>
        <dbReference type="Google" id="ProtNLM"/>
    </source>
</evidence>
<protein>
    <recommendedName>
        <fullName evidence="3">Glycosyltransferase</fullName>
    </recommendedName>
</protein>
<name>A0A1G2EMQ3_9BACT</name>
<dbReference type="Proteomes" id="UP000176326">
    <property type="component" value="Unassembled WGS sequence"/>
</dbReference>
<sequence>MSDLTVIYYTSNREEESFEEKVKKKLLETSGGIPIISVSHKPIDLGKNISIGMHKPTNVLLYHQVLLACKEAKTPFVISAEADFLYPLEYFNFTPTSSDRIYRYNNIRVLYKIHRGFYKKKYSEGAQIVSRRFLISLLENALKGISMFDDNPKYRQFFPYRNVPLEMFGGEIPCVTFKTGDSLHKYVTVEKEKPKSELPYWGSASELRKEMFNFG</sequence>
<proteinExistence type="predicted"/>
<accession>A0A1G2EMQ3</accession>
<reference evidence="1 2" key="1">
    <citation type="journal article" date="2016" name="Nat. Commun.">
        <title>Thousands of microbial genomes shed light on interconnected biogeochemical processes in an aquifer system.</title>
        <authorList>
            <person name="Anantharaman K."/>
            <person name="Brown C.T."/>
            <person name="Hug L.A."/>
            <person name="Sharon I."/>
            <person name="Castelle C.J."/>
            <person name="Probst A.J."/>
            <person name="Thomas B.C."/>
            <person name="Singh A."/>
            <person name="Wilkins M.J."/>
            <person name="Karaoz U."/>
            <person name="Brodie E.L."/>
            <person name="Williams K.H."/>
            <person name="Hubbard S.S."/>
            <person name="Banfield J.F."/>
        </authorList>
    </citation>
    <scope>NUCLEOTIDE SEQUENCE [LARGE SCALE GENOMIC DNA]</scope>
</reference>
<evidence type="ECO:0000313" key="2">
    <source>
        <dbReference type="Proteomes" id="UP000176326"/>
    </source>
</evidence>
<organism evidence="1 2">
    <name type="scientific">Candidatus Nealsonbacteria bacterium RIFOXYC1_FULL_40_7</name>
    <dbReference type="NCBI Taxonomy" id="1801678"/>
    <lineage>
        <taxon>Bacteria</taxon>
        <taxon>Candidatus Nealsoniibacteriota</taxon>
    </lineage>
</organism>
<dbReference type="EMBL" id="MHMN01000051">
    <property type="protein sequence ID" value="OGZ27065.1"/>
    <property type="molecule type" value="Genomic_DNA"/>
</dbReference>
<dbReference type="AlphaFoldDB" id="A0A1G2EMQ3"/>
<gene>
    <name evidence="1" type="ORF">A2427_01045</name>
</gene>
<evidence type="ECO:0000313" key="1">
    <source>
        <dbReference type="EMBL" id="OGZ27065.1"/>
    </source>
</evidence>
<comment type="caution">
    <text evidence="1">The sequence shown here is derived from an EMBL/GenBank/DDBJ whole genome shotgun (WGS) entry which is preliminary data.</text>
</comment>